<dbReference type="SMART" id="SM00651">
    <property type="entry name" value="Sm"/>
    <property type="match status" value="1"/>
</dbReference>
<feature type="domain" description="Sm" evidence="14">
    <location>
        <begin position="16"/>
        <end position="88"/>
    </location>
</feature>
<dbReference type="PANTHER" id="PTHR11021">
    <property type="entry name" value="SMALL NUCLEAR RIBONUCLEOPROTEIN F SNRNP-F"/>
    <property type="match status" value="1"/>
</dbReference>
<dbReference type="GO" id="GO:0008033">
    <property type="term" value="P:tRNA processing"/>
    <property type="evidence" value="ECO:0007669"/>
    <property type="project" value="UniProtKB-KW"/>
</dbReference>
<keyword evidence="5" id="KW-0698">rRNA processing</keyword>
<dbReference type="GO" id="GO:0005730">
    <property type="term" value="C:nucleolus"/>
    <property type="evidence" value="ECO:0007669"/>
    <property type="project" value="TreeGrafter"/>
</dbReference>
<evidence type="ECO:0000313" key="15">
    <source>
        <dbReference type="EMBL" id="CCE85378.1"/>
    </source>
</evidence>
<dbReference type="GO" id="GO:0030490">
    <property type="term" value="P:maturation of SSU-rRNA"/>
    <property type="evidence" value="ECO:0007669"/>
    <property type="project" value="TreeGrafter"/>
</dbReference>
<evidence type="ECO:0000256" key="1">
    <source>
        <dbReference type="ARBA" id="ARBA00004123"/>
    </source>
</evidence>
<dbReference type="HOGENOM" id="CLU_076902_7_5_1"/>
<dbReference type="STRING" id="559304.G8Y3W0"/>
<dbReference type="SUPFAM" id="SSF50182">
    <property type="entry name" value="Sm-like ribonucleoproteins"/>
    <property type="match status" value="1"/>
</dbReference>
<dbReference type="InterPro" id="IPR047575">
    <property type="entry name" value="Sm"/>
</dbReference>
<evidence type="ECO:0000256" key="4">
    <source>
        <dbReference type="ARBA" id="ARBA00022490"/>
    </source>
</evidence>
<dbReference type="InterPro" id="IPR001163">
    <property type="entry name" value="Sm_dom_euk/arc"/>
</dbReference>
<dbReference type="GO" id="GO:0003723">
    <property type="term" value="F:RNA binding"/>
    <property type="evidence" value="ECO:0007669"/>
    <property type="project" value="UniProtKB-UniRule"/>
</dbReference>
<dbReference type="InParanoid" id="G8Y3W0"/>
<evidence type="ECO:0000256" key="9">
    <source>
        <dbReference type="ARBA" id="ARBA00022884"/>
    </source>
</evidence>
<evidence type="ECO:0000256" key="12">
    <source>
        <dbReference type="ARBA" id="ARBA00023274"/>
    </source>
</evidence>
<dbReference type="GO" id="GO:0005732">
    <property type="term" value="C:sno(s)RNA-containing ribonucleoprotein complex"/>
    <property type="evidence" value="ECO:0007669"/>
    <property type="project" value="TreeGrafter"/>
</dbReference>
<keyword evidence="7" id="KW-0819">tRNA processing</keyword>
<dbReference type="PROSITE" id="PS52002">
    <property type="entry name" value="SM"/>
    <property type="match status" value="1"/>
</dbReference>
<dbReference type="FunFam" id="2.30.30.100:FF:000037">
    <property type="entry name" value="U6 snRNA-associated Sm-like protein LSm6"/>
    <property type="match status" value="1"/>
</dbReference>
<dbReference type="Pfam" id="PF01423">
    <property type="entry name" value="LSM"/>
    <property type="match status" value="1"/>
</dbReference>
<keyword evidence="9 13" id="KW-0694">RNA-binding</keyword>
<evidence type="ECO:0000256" key="10">
    <source>
        <dbReference type="ARBA" id="ARBA00023187"/>
    </source>
</evidence>
<proteinExistence type="inferred from homology"/>
<comment type="subcellular location">
    <subcellularLocation>
        <location evidence="2">Cytoplasm</location>
    </subcellularLocation>
    <subcellularLocation>
        <location evidence="1 13">Nucleus</location>
    </subcellularLocation>
</comment>
<evidence type="ECO:0000256" key="8">
    <source>
        <dbReference type="ARBA" id="ARBA00022728"/>
    </source>
</evidence>
<dbReference type="Proteomes" id="UP000005222">
    <property type="component" value="Chromosome M"/>
</dbReference>
<organism evidence="15 16">
    <name type="scientific">Pichia sorbitophila (strain ATCC MYA-4447 / BCRC 22081 / CBS 7064 / NBRC 10061 / NRRL Y-12695)</name>
    <name type="common">Hybrid yeast</name>
    <dbReference type="NCBI Taxonomy" id="559304"/>
    <lineage>
        <taxon>Eukaryota</taxon>
        <taxon>Fungi</taxon>
        <taxon>Dikarya</taxon>
        <taxon>Ascomycota</taxon>
        <taxon>Saccharomycotina</taxon>
        <taxon>Pichiomycetes</taxon>
        <taxon>Debaryomycetaceae</taxon>
        <taxon>Millerozyma</taxon>
    </lineage>
</organism>
<sequence length="89" mass="9870">MSESVTDVKKESSKLDPSKFLSEIIGNSVTVKLHNGVEYLGKLQSIDGYMNIVLDETKEVINGNIGRAYGDVFLRGNNGKCFQYLRLPS</sequence>
<dbReference type="InterPro" id="IPR010920">
    <property type="entry name" value="LSM_dom_sf"/>
</dbReference>
<dbReference type="GO" id="GO:0005688">
    <property type="term" value="C:U6 snRNP"/>
    <property type="evidence" value="ECO:0007669"/>
    <property type="project" value="TreeGrafter"/>
</dbReference>
<comment type="similarity">
    <text evidence="3 13">Belongs to the snRNP Sm proteins family. SmF/LSm6 subfamily.</text>
</comment>
<dbReference type="FunCoup" id="G8Y3W0">
    <property type="interactions" value="1380"/>
</dbReference>
<protein>
    <submittedName>
        <fullName evidence="15">Piso0_004969 protein</fullName>
    </submittedName>
</protein>
<keyword evidence="10 13" id="KW-0508">mRNA splicing</keyword>
<evidence type="ECO:0000313" key="16">
    <source>
        <dbReference type="Proteomes" id="UP000005222"/>
    </source>
</evidence>
<keyword evidence="6 13" id="KW-0507">mRNA processing</keyword>
<name>G8Y3W0_PICSO</name>
<dbReference type="EMBL" id="FO082047">
    <property type="protein sequence ID" value="CCE85378.1"/>
    <property type="molecule type" value="Genomic_DNA"/>
</dbReference>
<dbReference type="GO" id="GO:0000398">
    <property type="term" value="P:mRNA splicing, via spliceosome"/>
    <property type="evidence" value="ECO:0007669"/>
    <property type="project" value="InterPro"/>
</dbReference>
<dbReference type="GO" id="GO:0000932">
    <property type="term" value="C:P-body"/>
    <property type="evidence" value="ECO:0007669"/>
    <property type="project" value="TreeGrafter"/>
</dbReference>
<dbReference type="PANTHER" id="PTHR11021:SF1">
    <property type="entry name" value="U6 SNRNA-ASSOCIATED SM-LIKE PROTEIN LSM6"/>
    <property type="match status" value="1"/>
</dbReference>
<accession>G8Y3W0</accession>
<dbReference type="eggNOG" id="KOG1783">
    <property type="taxonomic scope" value="Eukaryota"/>
</dbReference>
<keyword evidence="11 13" id="KW-0539">Nucleus</keyword>
<evidence type="ECO:0000259" key="14">
    <source>
        <dbReference type="PROSITE" id="PS52002"/>
    </source>
</evidence>
<evidence type="ECO:0000256" key="7">
    <source>
        <dbReference type="ARBA" id="ARBA00022694"/>
    </source>
</evidence>
<dbReference type="GO" id="GO:0005681">
    <property type="term" value="C:spliceosomal complex"/>
    <property type="evidence" value="ECO:0007669"/>
    <property type="project" value="UniProtKB-KW"/>
</dbReference>
<evidence type="ECO:0000256" key="6">
    <source>
        <dbReference type="ARBA" id="ARBA00022664"/>
    </source>
</evidence>
<dbReference type="OrthoDB" id="268799at2759"/>
<dbReference type="AlphaFoldDB" id="G8Y3W0"/>
<dbReference type="OMA" id="EQTVEYV"/>
<evidence type="ECO:0000256" key="11">
    <source>
        <dbReference type="ARBA" id="ARBA00023242"/>
    </source>
</evidence>
<dbReference type="GO" id="GO:0046540">
    <property type="term" value="C:U4/U6 x U5 tri-snRNP complex"/>
    <property type="evidence" value="ECO:0007669"/>
    <property type="project" value="TreeGrafter"/>
</dbReference>
<gene>
    <name evidence="15" type="primary">Piso0_004969</name>
    <name evidence="15" type="ORF">GNLVRS01_PISO0M04940g</name>
</gene>
<keyword evidence="12 13" id="KW-0687">Ribonucleoprotein</keyword>
<keyword evidence="16" id="KW-1185">Reference proteome</keyword>
<dbReference type="InterPro" id="IPR016487">
    <property type="entry name" value="Lsm6/sSmF"/>
</dbReference>
<evidence type="ECO:0000256" key="5">
    <source>
        <dbReference type="ARBA" id="ARBA00022552"/>
    </source>
</evidence>
<evidence type="ECO:0000256" key="3">
    <source>
        <dbReference type="ARBA" id="ARBA00007927"/>
    </source>
</evidence>
<dbReference type="CDD" id="cd01726">
    <property type="entry name" value="LSm6"/>
    <property type="match status" value="1"/>
</dbReference>
<reference evidence="15 16" key="1">
    <citation type="journal article" date="2012" name="G3 (Bethesda)">
        <title>Pichia sorbitophila, an interspecies yeast hybrid reveals early steps of genome resolution following polyploidization.</title>
        <authorList>
            <person name="Leh Louis V."/>
            <person name="Despons L."/>
            <person name="Friedrich A."/>
            <person name="Martin T."/>
            <person name="Durrens P."/>
            <person name="Casaregola S."/>
            <person name="Neuveglise C."/>
            <person name="Fairhead C."/>
            <person name="Marck C."/>
            <person name="Cruz J.A."/>
            <person name="Straub M.L."/>
            <person name="Kugler V."/>
            <person name="Sacerdot C."/>
            <person name="Uzunov Z."/>
            <person name="Thierry A."/>
            <person name="Weiss S."/>
            <person name="Bleykasten C."/>
            <person name="De Montigny J."/>
            <person name="Jacques N."/>
            <person name="Jung P."/>
            <person name="Lemaire M."/>
            <person name="Mallet S."/>
            <person name="Morel G."/>
            <person name="Richard G.F."/>
            <person name="Sarkar A."/>
            <person name="Savel G."/>
            <person name="Schacherer J."/>
            <person name="Seret M.L."/>
            <person name="Talla E."/>
            <person name="Samson G."/>
            <person name="Jubin C."/>
            <person name="Poulain J."/>
            <person name="Vacherie B."/>
            <person name="Barbe V."/>
            <person name="Pelletier E."/>
            <person name="Sherman D.J."/>
            <person name="Westhof E."/>
            <person name="Weissenbach J."/>
            <person name="Baret P.V."/>
            <person name="Wincker P."/>
            <person name="Gaillardin C."/>
            <person name="Dujon B."/>
            <person name="Souciet J.L."/>
        </authorList>
    </citation>
    <scope>NUCLEOTIDE SEQUENCE [LARGE SCALE GENOMIC DNA]</scope>
    <source>
        <strain evidence="16">ATCC MYA-4447 / BCRC 22081 / CBS 7064 / NBRC 10061 / NRRL Y-12695</strain>
    </source>
</reference>
<keyword evidence="8 13" id="KW-0747">Spliceosome</keyword>
<keyword evidence="4" id="KW-0963">Cytoplasm</keyword>
<evidence type="ECO:0000256" key="13">
    <source>
        <dbReference type="PIRNR" id="PIRNR006609"/>
    </source>
</evidence>
<dbReference type="Gene3D" id="2.30.30.100">
    <property type="match status" value="1"/>
</dbReference>
<evidence type="ECO:0000256" key="2">
    <source>
        <dbReference type="ARBA" id="ARBA00004496"/>
    </source>
</evidence>